<dbReference type="CDD" id="cd19492">
    <property type="entry name" value="Rad51C"/>
    <property type="match status" value="1"/>
</dbReference>
<dbReference type="Ensembl" id="ENSRNOT00000008846.7">
    <property type="protein sequence ID" value="ENSRNOP00000008846.6"/>
    <property type="gene ID" value="ENSRNOG00000006661.9"/>
</dbReference>
<evidence type="ECO:0000313" key="10">
    <source>
        <dbReference type="Ensembl" id="ENSRNOP00000008846.6"/>
    </source>
</evidence>
<dbReference type="eggNOG" id="KOG1434">
    <property type="taxonomic scope" value="Eukaryota"/>
</dbReference>
<dbReference type="GO" id="GO:0140664">
    <property type="term" value="F:ATP-dependent DNA damage sensor activity"/>
    <property type="evidence" value="ECO:0007669"/>
    <property type="project" value="InterPro"/>
</dbReference>
<dbReference type="STRING" id="10116.ENSRNOP00000008846"/>
<dbReference type="GO" id="GO:0005829">
    <property type="term" value="C:cytosol"/>
    <property type="evidence" value="ECO:0000266"/>
    <property type="project" value="RGD"/>
</dbReference>
<dbReference type="PANTHER" id="PTHR46239:SF1">
    <property type="entry name" value="DNA REPAIR PROTEIN RAD51 HOMOLOG 3"/>
    <property type="match status" value="1"/>
</dbReference>
<evidence type="ECO:0000256" key="5">
    <source>
        <dbReference type="ARBA" id="ARBA00023204"/>
    </source>
</evidence>
<dbReference type="GO" id="GO:0010971">
    <property type="term" value="P:positive regulation of G2/M transition of mitotic cell cycle"/>
    <property type="evidence" value="ECO:0000266"/>
    <property type="project" value="RGD"/>
</dbReference>
<dbReference type="HOGENOM" id="CLU_041732_1_1_1"/>
<evidence type="ECO:0000256" key="2">
    <source>
        <dbReference type="ARBA" id="ARBA00022741"/>
    </source>
</evidence>
<dbReference type="GO" id="GO:0006281">
    <property type="term" value="P:DNA repair"/>
    <property type="evidence" value="ECO:0000266"/>
    <property type="project" value="RGD"/>
</dbReference>
<evidence type="ECO:0000313" key="11">
    <source>
        <dbReference type="Proteomes" id="UP000002494"/>
    </source>
</evidence>
<dbReference type="InterPro" id="IPR027417">
    <property type="entry name" value="P-loop_NTPase"/>
</dbReference>
<name>G3V6U0_RAT</name>
<evidence type="ECO:0000259" key="9">
    <source>
        <dbReference type="PROSITE" id="PS50162"/>
    </source>
</evidence>
<dbReference type="FunCoup" id="G3V6U0">
    <property type="interactions" value="892"/>
</dbReference>
<dbReference type="Reactome" id="R-RNO-5693579">
    <property type="pathway name" value="Homologous DNA Pairing and Strand Exchange"/>
</dbReference>
<proteinExistence type="predicted"/>
<feature type="domain" description="RecA family profile 1" evidence="9">
    <location>
        <begin position="123"/>
        <end position="314"/>
    </location>
</feature>
<accession>G3V6U0</accession>
<evidence type="ECO:0000256" key="4">
    <source>
        <dbReference type="ARBA" id="ARBA00022840"/>
    </source>
</evidence>
<keyword evidence="4" id="KW-0067">ATP-binding</keyword>
<evidence type="ECO:0000256" key="6">
    <source>
        <dbReference type="ARBA" id="ARBA00023242"/>
    </source>
</evidence>
<dbReference type="GO" id="GO:0005524">
    <property type="term" value="F:ATP binding"/>
    <property type="evidence" value="ECO:0007669"/>
    <property type="project" value="UniProtKB-KW"/>
</dbReference>
<comment type="subcellular location">
    <subcellularLocation>
        <location evidence="1">Nucleus</location>
    </subcellularLocation>
</comment>
<dbReference type="CTD" id="5889"/>
<dbReference type="Reactome" id="R-RNO-5693568">
    <property type="pathway name" value="Resolution of D-loop Structures through Holliday Junction Intermediates"/>
</dbReference>
<organism evidence="10 11">
    <name type="scientific">Rattus norvegicus</name>
    <name type="common">Rat</name>
    <dbReference type="NCBI Taxonomy" id="10116"/>
    <lineage>
        <taxon>Eukaryota</taxon>
        <taxon>Metazoa</taxon>
        <taxon>Chordata</taxon>
        <taxon>Craniata</taxon>
        <taxon>Vertebrata</taxon>
        <taxon>Euteleostomi</taxon>
        <taxon>Mammalia</taxon>
        <taxon>Eutheria</taxon>
        <taxon>Euarchontoglires</taxon>
        <taxon>Glires</taxon>
        <taxon>Rodentia</taxon>
        <taxon>Myomorpha</taxon>
        <taxon>Muroidea</taxon>
        <taxon>Muridae</taxon>
        <taxon>Murinae</taxon>
        <taxon>Rattus</taxon>
    </lineage>
</organism>
<dbReference type="OMA" id="AMETFTV"/>
<dbReference type="Pfam" id="PF08423">
    <property type="entry name" value="Rad51"/>
    <property type="match status" value="2"/>
</dbReference>
<keyword evidence="3" id="KW-0227">DNA damage</keyword>
<dbReference type="AGR" id="RGD:1563765"/>
<dbReference type="GO" id="GO:0007141">
    <property type="term" value="P:male meiosis I"/>
    <property type="evidence" value="ECO:0000266"/>
    <property type="project" value="RGD"/>
</dbReference>
<dbReference type="PROSITE" id="PS50162">
    <property type="entry name" value="RECA_2"/>
    <property type="match status" value="1"/>
</dbReference>
<dbReference type="InterPro" id="IPR013632">
    <property type="entry name" value="Rad51_C"/>
</dbReference>
<keyword evidence="2" id="KW-0547">Nucleotide-binding</keyword>
<dbReference type="GO" id="GO:0033065">
    <property type="term" value="C:Rad51C-XRCC3 complex"/>
    <property type="evidence" value="ECO:0000266"/>
    <property type="project" value="RGD"/>
</dbReference>
<dbReference type="Gene3D" id="3.40.50.300">
    <property type="entry name" value="P-loop containing nucleotide triphosphate hydrolases"/>
    <property type="match status" value="2"/>
</dbReference>
<dbReference type="InterPro" id="IPR052093">
    <property type="entry name" value="HR_Repair_Mediator"/>
</dbReference>
<dbReference type="OrthoDB" id="5957327at2759"/>
<dbReference type="PaxDb" id="10116-ENSRNOP00000008846"/>
<dbReference type="GO" id="GO:0007283">
    <property type="term" value="P:spermatogenesis"/>
    <property type="evidence" value="ECO:0000266"/>
    <property type="project" value="RGD"/>
</dbReference>
<dbReference type="GO" id="GO:0000707">
    <property type="term" value="P:meiotic DNA recombinase assembly"/>
    <property type="evidence" value="ECO:0000318"/>
    <property type="project" value="GO_Central"/>
</dbReference>
<dbReference type="SUPFAM" id="SSF52540">
    <property type="entry name" value="P-loop containing nucleoside triphosphate hydrolases"/>
    <property type="match status" value="1"/>
</dbReference>
<dbReference type="GO" id="GO:0000400">
    <property type="term" value="F:four-way junction DNA binding"/>
    <property type="evidence" value="ECO:0007669"/>
    <property type="project" value="Ensembl"/>
</dbReference>
<dbReference type="GO" id="GO:0005654">
    <property type="term" value="C:nucleoplasm"/>
    <property type="evidence" value="ECO:0000266"/>
    <property type="project" value="RGD"/>
</dbReference>
<keyword evidence="6" id="KW-0539">Nucleus</keyword>
<keyword evidence="11" id="KW-1185">Reference proteome</keyword>
<dbReference type="GO" id="GO:0007066">
    <property type="term" value="P:female meiosis sister chromatid cohesion"/>
    <property type="evidence" value="ECO:0000266"/>
    <property type="project" value="RGD"/>
</dbReference>
<dbReference type="KEGG" id="rno:497976"/>
<reference evidence="10" key="3">
    <citation type="submission" date="2025-09" db="UniProtKB">
        <authorList>
            <consortium name="Ensembl"/>
        </authorList>
    </citation>
    <scope>IDENTIFICATION</scope>
    <source>
        <strain evidence="10">Brown Norway</strain>
    </source>
</reference>
<reference evidence="10" key="2">
    <citation type="submission" date="2025-08" db="UniProtKB">
        <authorList>
            <consortium name="Ensembl"/>
        </authorList>
    </citation>
    <scope>IDENTIFICATION</scope>
    <source>
        <strain evidence="10">Brown Norway</strain>
    </source>
</reference>
<protein>
    <recommendedName>
        <fullName evidence="7">DNA repair protein RAD51 homolog 3</fullName>
    </recommendedName>
</protein>
<feature type="compositionally biased region" description="Polar residues" evidence="8">
    <location>
        <begin position="414"/>
        <end position="423"/>
    </location>
</feature>
<dbReference type="jPOST" id="G3V6U0"/>
<evidence type="ECO:0000256" key="8">
    <source>
        <dbReference type="SAM" id="MobiDB-lite"/>
    </source>
</evidence>
<gene>
    <name evidence="10 12" type="primary">Rad51c</name>
</gene>
<dbReference type="InterPro" id="IPR010995">
    <property type="entry name" value="DNA_repair_Rad51/TF_NusA_a-hlx"/>
</dbReference>
<reference evidence="10" key="1">
    <citation type="submission" date="2024-01" db="EMBL/GenBank/DDBJ databases">
        <title>GRCr8: a new rat reference genome assembly contstructed from accurate long reads and long range scaffolding.</title>
        <authorList>
            <person name="Doris P.A."/>
            <person name="Kalbfleisch T."/>
            <person name="Li K."/>
            <person name="Howe K."/>
            <person name="Wood J."/>
        </authorList>
    </citation>
    <scope>NUCLEOTIDE SEQUENCE [LARGE SCALE GENOMIC DNA]</scope>
    <source>
        <strain evidence="10">Brown Norway</strain>
    </source>
</reference>
<dbReference type="InterPro" id="IPR020588">
    <property type="entry name" value="RecA_ATP-bd"/>
</dbReference>
<feature type="region of interest" description="Disordered" evidence="8">
    <location>
        <begin position="414"/>
        <end position="435"/>
    </location>
</feature>
<dbReference type="GO" id="GO:0005737">
    <property type="term" value="C:cytoplasm"/>
    <property type="evidence" value="ECO:0000266"/>
    <property type="project" value="RGD"/>
</dbReference>
<dbReference type="VEuPathDB" id="HostDB:ENSRNOG00000006661"/>
<dbReference type="GO" id="GO:0030054">
    <property type="term" value="C:cell junction"/>
    <property type="evidence" value="ECO:0000266"/>
    <property type="project" value="RGD"/>
</dbReference>
<dbReference type="GO" id="GO:0008821">
    <property type="term" value="F:crossover junction DNA endonuclease activity"/>
    <property type="evidence" value="ECO:0000266"/>
    <property type="project" value="RGD"/>
</dbReference>
<evidence type="ECO:0000256" key="7">
    <source>
        <dbReference type="ARBA" id="ARBA00040674"/>
    </source>
</evidence>
<dbReference type="GO" id="GO:0006310">
    <property type="term" value="P:DNA recombination"/>
    <property type="evidence" value="ECO:0000266"/>
    <property type="project" value="RGD"/>
</dbReference>
<evidence type="ECO:0000313" key="12">
    <source>
        <dbReference type="RGD" id="1563765"/>
    </source>
</evidence>
<evidence type="ECO:0000256" key="3">
    <source>
        <dbReference type="ARBA" id="ARBA00022763"/>
    </source>
</evidence>
<dbReference type="iPTMnet" id="G3V6U0"/>
<dbReference type="GO" id="GO:0000722">
    <property type="term" value="P:telomere maintenance via recombination"/>
    <property type="evidence" value="ECO:0000266"/>
    <property type="project" value="RGD"/>
</dbReference>
<dbReference type="AlphaFoldDB" id="G3V6U0"/>
<dbReference type="GO" id="GO:0005657">
    <property type="term" value="C:replication fork"/>
    <property type="evidence" value="ECO:0000266"/>
    <property type="project" value="RGD"/>
</dbReference>
<dbReference type="GO" id="GO:0033063">
    <property type="term" value="C:Rad51B-Rad51C-Rad51D-XRCC2 complex"/>
    <property type="evidence" value="ECO:0000266"/>
    <property type="project" value="RGD"/>
</dbReference>
<dbReference type="Bgee" id="ENSRNOG00000006661">
    <property type="expression patterns" value="Expressed in thymus and 19 other cell types or tissues"/>
</dbReference>
<dbReference type="GO" id="GO:0048471">
    <property type="term" value="C:perinuclear region of cytoplasm"/>
    <property type="evidence" value="ECO:0000266"/>
    <property type="project" value="RGD"/>
</dbReference>
<dbReference type="PANTHER" id="PTHR46239">
    <property type="entry name" value="DNA REPAIR PROTEIN RAD51 HOMOLOG 3 RAD51C"/>
    <property type="match status" value="1"/>
</dbReference>
<keyword evidence="5" id="KW-0234">DNA repair</keyword>
<dbReference type="Reactome" id="R-RNO-983231">
    <property type="pathway name" value="Factors involved in megakaryocyte development and platelet production"/>
</dbReference>
<dbReference type="PhosphoSitePlus" id="G3V6U0"/>
<dbReference type="SUPFAM" id="SSF47794">
    <property type="entry name" value="Rad51 N-terminal domain-like"/>
    <property type="match status" value="1"/>
</dbReference>
<dbReference type="Reactome" id="R-RNO-5685942">
    <property type="pathway name" value="HDR through Homologous Recombination (HRR)"/>
</dbReference>
<dbReference type="GeneTree" id="ENSGT00940000156805"/>
<dbReference type="GO" id="GO:0000724">
    <property type="term" value="P:double-strand break repair via homologous recombination"/>
    <property type="evidence" value="ECO:0000266"/>
    <property type="project" value="RGD"/>
</dbReference>
<dbReference type="RGD" id="1563765">
    <property type="gene designation" value="Rad51c"/>
</dbReference>
<dbReference type="GO" id="GO:0005739">
    <property type="term" value="C:mitochondrion"/>
    <property type="evidence" value="ECO:0000266"/>
    <property type="project" value="RGD"/>
</dbReference>
<dbReference type="GO" id="GO:0005634">
    <property type="term" value="C:nucleus"/>
    <property type="evidence" value="ECO:0000266"/>
    <property type="project" value="RGD"/>
</dbReference>
<evidence type="ECO:0000256" key="1">
    <source>
        <dbReference type="ARBA" id="ARBA00004123"/>
    </source>
</evidence>
<sequence length="435" mass="48286">MTSRRKPAPRTGGVCAPRALAPLVLRHYARRRRAFKMQRELVGFPLSPAVRVKLVAAGFQTAEDVLEVKPSELSKEVGISKEEALETLQILRRECLTNKPRCAGTSVANKKCTALELLEQEHTQGFIITFCSALDNILGGGIPLMKTTEVCGVPGVGKTQLCMQLAVDVQIPECFGGVAGEAVFIDTEGSFMVDRVVSLATACIQHLHLIAGTHTEEEQQKALKDFTLENILSHIYYFRCHDYTELLAQVYLLPDFLSDHSKVQLVIIDGIAFPFRHDLDDLFLRTRLLNGLAQQLISLANKHRLAGPRDQTEVVSLHGKCLSVSHLIGPLPDSFCQSIVILTNQMTTKIDKNQASLVPALGESWGHAATIRLIFHWEQKQRFATLYKSPSQKESTVPFQITPQGFRDAVVTAASSQTESSLNFRKRSREPEEEC</sequence>
<dbReference type="Reactome" id="R-RNO-5693616">
    <property type="pathway name" value="Presynaptic phase of homologous DNA pairing and strand exchange"/>
</dbReference>
<dbReference type="Proteomes" id="UP000002494">
    <property type="component" value="Chromosome 10"/>
</dbReference>
<dbReference type="GO" id="GO:0007131">
    <property type="term" value="P:reciprocal meiotic recombination"/>
    <property type="evidence" value="ECO:0000266"/>
    <property type="project" value="RGD"/>
</dbReference>